<feature type="transmembrane region" description="Helical" evidence="2">
    <location>
        <begin position="16"/>
        <end position="34"/>
    </location>
</feature>
<organism evidence="3 4">
    <name type="scientific">Polarella glacialis</name>
    <name type="common">Dinoflagellate</name>
    <dbReference type="NCBI Taxonomy" id="89957"/>
    <lineage>
        <taxon>Eukaryota</taxon>
        <taxon>Sar</taxon>
        <taxon>Alveolata</taxon>
        <taxon>Dinophyceae</taxon>
        <taxon>Suessiales</taxon>
        <taxon>Suessiaceae</taxon>
        <taxon>Polarella</taxon>
    </lineage>
</organism>
<comment type="caution">
    <text evidence="3">The sequence shown here is derived from an EMBL/GenBank/DDBJ whole genome shotgun (WGS) entry which is preliminary data.</text>
</comment>
<name>A0A813ELC5_POLGL</name>
<evidence type="ECO:0000256" key="2">
    <source>
        <dbReference type="SAM" id="Phobius"/>
    </source>
</evidence>
<feature type="compositionally biased region" description="Basic and acidic residues" evidence="1">
    <location>
        <begin position="64"/>
        <end position="82"/>
    </location>
</feature>
<accession>A0A813ELC5</accession>
<evidence type="ECO:0000313" key="3">
    <source>
        <dbReference type="EMBL" id="CAE8601123.1"/>
    </source>
</evidence>
<reference evidence="3" key="1">
    <citation type="submission" date="2021-02" db="EMBL/GenBank/DDBJ databases">
        <authorList>
            <person name="Dougan E. K."/>
            <person name="Rhodes N."/>
            <person name="Thang M."/>
            <person name="Chan C."/>
        </authorList>
    </citation>
    <scope>NUCLEOTIDE SEQUENCE</scope>
</reference>
<keyword evidence="2" id="KW-0812">Transmembrane</keyword>
<dbReference type="AlphaFoldDB" id="A0A813ELC5"/>
<keyword evidence="2" id="KW-1133">Transmembrane helix</keyword>
<dbReference type="EMBL" id="CAJNNV010012814">
    <property type="protein sequence ID" value="CAE8601123.1"/>
    <property type="molecule type" value="Genomic_DNA"/>
</dbReference>
<protein>
    <submittedName>
        <fullName evidence="3">Uncharacterized protein</fullName>
    </submittedName>
</protein>
<keyword evidence="4" id="KW-1185">Reference proteome</keyword>
<evidence type="ECO:0000256" key="1">
    <source>
        <dbReference type="SAM" id="MobiDB-lite"/>
    </source>
</evidence>
<dbReference type="OrthoDB" id="410307at2759"/>
<feature type="region of interest" description="Disordered" evidence="1">
    <location>
        <begin position="35"/>
        <end position="88"/>
    </location>
</feature>
<sequence>MNRHTDFGLEVGVCPHFLGFPLVVCSAGLSVAMASGPSKKRARPEPEPDDGGLGGLYDFLPPPDPKKEEEAAAKAKEDEERKKKPKLPPGDPSRVIFLDIDGVLLPSGSVEMIFVDGVALPLRETKEKDFRLTAFANLRTIVEKTGATLVLSSEWRRTEEMKSSIQRVLLTQDCPPIKDITPLFKPSPKLVEQKFDPAIIWCERRAREIGQYLKDHKEIKSWVAIDDLDFSWADAFKQFTTPLIKHRSVCTNAKHCITEKDMAEAIRILQVAPVVLDEELAMDTARQLTDEMLSKCSRLMQ</sequence>
<dbReference type="Pfam" id="PF18143">
    <property type="entry name" value="HAD_SAK_2"/>
    <property type="match status" value="1"/>
</dbReference>
<keyword evidence="2" id="KW-0472">Membrane</keyword>
<proteinExistence type="predicted"/>
<gene>
    <name evidence="3" type="ORF">PGLA1383_LOCUS19420</name>
</gene>
<dbReference type="Proteomes" id="UP000654075">
    <property type="component" value="Unassembled WGS sequence"/>
</dbReference>
<evidence type="ECO:0000313" key="4">
    <source>
        <dbReference type="Proteomes" id="UP000654075"/>
    </source>
</evidence>